<keyword evidence="6" id="KW-1185">Reference proteome</keyword>
<sequence>MTLNDVTMNLPTYPMEALAKIRQDLVDAGTRVFDFGTGDPRIPTWAPIKQAMKDSIPEISQYPSINGSPELRKSIWGYCERRFSYQESDDLDLIPTNGSKEAVFHIALSLVGRAGGRKSILYPNPGYPVYKSSILFSGGTPVPINLDADDGFKIKPWDLPESVQADAAALWINYPHNPTGSTADEGYLKEIIAWCQKRDVILLSDDCYTDIYHSSWDNSGERPHHILKYGHKNILSFMSLSKRSGLTGYRSGFILGDRKLIGSIRKARANFGVGTPLPIQAAATVAWNDDEHVAERRKIFTERLDYCFERLQKMNMIQDRPQAGFYLWCPLREDDDDITFSLDLAKHGVITSPSQWLSEGIKGYVRLAMVPDQQDLKPAMDIMETFVTKRY</sequence>
<dbReference type="Pfam" id="PF00155">
    <property type="entry name" value="Aminotran_1_2"/>
    <property type="match status" value="1"/>
</dbReference>
<dbReference type="Gene3D" id="3.90.1150.10">
    <property type="entry name" value="Aspartate Aminotransferase, domain 1"/>
    <property type="match status" value="1"/>
</dbReference>
<evidence type="ECO:0000256" key="3">
    <source>
        <dbReference type="ARBA" id="ARBA00022679"/>
    </source>
</evidence>
<accession>A0A1Y6C7I5</accession>
<evidence type="ECO:0000313" key="6">
    <source>
        <dbReference type="Proteomes" id="UP000192907"/>
    </source>
</evidence>
<protein>
    <submittedName>
        <fullName evidence="5">Succinyldiaminopimelate transaminase</fullName>
    </submittedName>
</protein>
<evidence type="ECO:0000256" key="1">
    <source>
        <dbReference type="ARBA" id="ARBA00001933"/>
    </source>
</evidence>
<evidence type="ECO:0000256" key="2">
    <source>
        <dbReference type="ARBA" id="ARBA00022576"/>
    </source>
</evidence>
<dbReference type="PANTHER" id="PTHR42832:SF3">
    <property type="entry name" value="L-GLUTAMINE--4-(METHYLSULFANYL)-2-OXOBUTANOATE AMINOTRANSFERASE"/>
    <property type="match status" value="1"/>
</dbReference>
<gene>
    <name evidence="5" type="ORF">SAMN06296036_11440</name>
</gene>
<dbReference type="CDD" id="cd00609">
    <property type="entry name" value="AAT_like"/>
    <property type="match status" value="1"/>
</dbReference>
<reference evidence="6" key="1">
    <citation type="submission" date="2017-04" db="EMBL/GenBank/DDBJ databases">
        <authorList>
            <person name="Varghese N."/>
            <person name="Submissions S."/>
        </authorList>
    </citation>
    <scope>NUCLEOTIDE SEQUENCE [LARGE SCALE GENOMIC DNA]</scope>
    <source>
        <strain evidence="6">RKEM611</strain>
    </source>
</reference>
<dbReference type="InterPro" id="IPR004839">
    <property type="entry name" value="Aminotransferase_I/II_large"/>
</dbReference>
<dbReference type="Proteomes" id="UP000192907">
    <property type="component" value="Unassembled WGS sequence"/>
</dbReference>
<dbReference type="RefSeq" id="WP_132321529.1">
    <property type="nucleotide sequence ID" value="NZ_FWZT01000014.1"/>
</dbReference>
<dbReference type="PANTHER" id="PTHR42832">
    <property type="entry name" value="AMINO ACID AMINOTRANSFERASE"/>
    <property type="match status" value="1"/>
</dbReference>
<dbReference type="GO" id="GO:0008483">
    <property type="term" value="F:transaminase activity"/>
    <property type="evidence" value="ECO:0007669"/>
    <property type="project" value="UniProtKB-KW"/>
</dbReference>
<evidence type="ECO:0000313" key="5">
    <source>
        <dbReference type="EMBL" id="SMF46318.1"/>
    </source>
</evidence>
<name>A0A1Y6C7I5_9BACT</name>
<organism evidence="5 6">
    <name type="scientific">Pseudobacteriovorax antillogorgiicola</name>
    <dbReference type="NCBI Taxonomy" id="1513793"/>
    <lineage>
        <taxon>Bacteria</taxon>
        <taxon>Pseudomonadati</taxon>
        <taxon>Bdellovibrionota</taxon>
        <taxon>Oligoflexia</taxon>
        <taxon>Oligoflexales</taxon>
        <taxon>Pseudobacteriovoracaceae</taxon>
        <taxon>Pseudobacteriovorax</taxon>
    </lineage>
</organism>
<feature type="domain" description="Aminotransferase class I/classII large" evidence="4">
    <location>
        <begin position="32"/>
        <end position="379"/>
    </location>
</feature>
<dbReference type="InterPro" id="IPR015422">
    <property type="entry name" value="PyrdxlP-dep_Trfase_small"/>
</dbReference>
<dbReference type="InterPro" id="IPR015424">
    <property type="entry name" value="PyrdxlP-dep_Trfase"/>
</dbReference>
<dbReference type="AlphaFoldDB" id="A0A1Y6C7I5"/>
<dbReference type="InterPro" id="IPR050881">
    <property type="entry name" value="LL-DAP_aminotransferase"/>
</dbReference>
<dbReference type="EMBL" id="FWZT01000014">
    <property type="protein sequence ID" value="SMF46318.1"/>
    <property type="molecule type" value="Genomic_DNA"/>
</dbReference>
<dbReference type="SUPFAM" id="SSF53383">
    <property type="entry name" value="PLP-dependent transferases"/>
    <property type="match status" value="1"/>
</dbReference>
<dbReference type="STRING" id="1513793.SAMN06296036_11440"/>
<proteinExistence type="predicted"/>
<dbReference type="OrthoDB" id="9803354at2"/>
<dbReference type="Gene3D" id="3.40.640.10">
    <property type="entry name" value="Type I PLP-dependent aspartate aminotransferase-like (Major domain)"/>
    <property type="match status" value="1"/>
</dbReference>
<keyword evidence="2" id="KW-0032">Aminotransferase</keyword>
<dbReference type="InterPro" id="IPR015421">
    <property type="entry name" value="PyrdxlP-dep_Trfase_major"/>
</dbReference>
<comment type="cofactor">
    <cofactor evidence="1">
        <name>pyridoxal 5'-phosphate</name>
        <dbReference type="ChEBI" id="CHEBI:597326"/>
    </cofactor>
</comment>
<evidence type="ECO:0000259" key="4">
    <source>
        <dbReference type="Pfam" id="PF00155"/>
    </source>
</evidence>
<keyword evidence="3" id="KW-0808">Transferase</keyword>
<dbReference type="GO" id="GO:0030170">
    <property type="term" value="F:pyridoxal phosphate binding"/>
    <property type="evidence" value="ECO:0007669"/>
    <property type="project" value="InterPro"/>
</dbReference>